<comment type="similarity">
    <text evidence="1 2">Belongs to the RNase T2 family.</text>
</comment>
<gene>
    <name evidence="5" type="ORF">EIN_294280</name>
</gene>
<dbReference type="Pfam" id="PF00445">
    <property type="entry name" value="Ribonuclease_T2"/>
    <property type="match status" value="1"/>
</dbReference>
<accession>L7FMD7</accession>
<dbReference type="InterPro" id="IPR036430">
    <property type="entry name" value="RNase_T2-like_sf"/>
</dbReference>
<dbReference type="Gene3D" id="3.90.730.10">
    <property type="entry name" value="Ribonuclease T2-like"/>
    <property type="match status" value="1"/>
</dbReference>
<dbReference type="GO" id="GO:0033897">
    <property type="term" value="F:ribonuclease T2 activity"/>
    <property type="evidence" value="ECO:0007669"/>
    <property type="project" value="InterPro"/>
</dbReference>
<dbReference type="GeneID" id="14889958"/>
<dbReference type="RefSeq" id="XP_004257739.1">
    <property type="nucleotide sequence ID" value="XM_004257691.1"/>
</dbReference>
<feature type="signal peptide" evidence="4">
    <location>
        <begin position="1"/>
        <end position="15"/>
    </location>
</feature>
<dbReference type="EMBL" id="KB206482">
    <property type="protein sequence ID" value="ELP90968.1"/>
    <property type="molecule type" value="Genomic_DNA"/>
</dbReference>
<dbReference type="GO" id="GO:0005576">
    <property type="term" value="C:extracellular region"/>
    <property type="evidence" value="ECO:0007669"/>
    <property type="project" value="TreeGrafter"/>
</dbReference>
<protein>
    <submittedName>
        <fullName evidence="5">Uncharacterized protein</fullName>
    </submittedName>
</protein>
<dbReference type="Proteomes" id="UP000014680">
    <property type="component" value="Unassembled WGS sequence"/>
</dbReference>
<dbReference type="VEuPathDB" id="AmoebaDB:EIN_294280"/>
<reference evidence="5 6" key="1">
    <citation type="submission" date="2012-10" db="EMBL/GenBank/DDBJ databases">
        <authorList>
            <person name="Zafar N."/>
            <person name="Inman J."/>
            <person name="Hall N."/>
            <person name="Lorenzi H."/>
            <person name="Caler E."/>
        </authorList>
    </citation>
    <scope>NUCLEOTIDE SEQUENCE [LARGE SCALE GENOMIC DNA]</scope>
    <source>
        <strain evidence="5 6">IP1</strain>
    </source>
</reference>
<feature type="compositionally biased region" description="Low complexity" evidence="3">
    <location>
        <begin position="43"/>
        <end position="55"/>
    </location>
</feature>
<evidence type="ECO:0000256" key="4">
    <source>
        <dbReference type="SAM" id="SignalP"/>
    </source>
</evidence>
<evidence type="ECO:0000256" key="3">
    <source>
        <dbReference type="SAM" id="MobiDB-lite"/>
    </source>
</evidence>
<dbReference type="SUPFAM" id="SSF55895">
    <property type="entry name" value="Ribonuclease Rh-like"/>
    <property type="match status" value="1"/>
</dbReference>
<evidence type="ECO:0000313" key="6">
    <source>
        <dbReference type="Proteomes" id="UP000014680"/>
    </source>
</evidence>
<dbReference type="GO" id="GO:0006401">
    <property type="term" value="P:RNA catabolic process"/>
    <property type="evidence" value="ECO:0007669"/>
    <property type="project" value="TreeGrafter"/>
</dbReference>
<feature type="region of interest" description="Disordered" evidence="3">
    <location>
        <begin position="43"/>
        <end position="70"/>
    </location>
</feature>
<dbReference type="GO" id="GO:0003723">
    <property type="term" value="F:RNA binding"/>
    <property type="evidence" value="ECO:0007669"/>
    <property type="project" value="InterPro"/>
</dbReference>
<sequence length="437" mass="51696">MVCVLLFVLITLSFGQPGTPDKPKHAKEKDEQHFPEMKSLEQTLPTVQQPQTQQPGIHRLNPETAPFVPRQQNLPSQHEIVQQHPQQRYTYYYHPKQPTQQQYYYYPRPFQQPLYPTQHFPHFVHPQQLAQQQYEQLGARPRVVQYTPQQQAVEHPQVPQVHPPQHVVEHPKIQQIRSGQRETTPIPFRPNIVIFEKFEMCENYQKQYSIVNNFAIVRFWPGEVCRTKVCAIPKKTPRVREEFLLHGFWPQIQANKELTCCEFKFPIERTEHLIFKDPKTTNLILRNWVSVEKCGLSISQFDQHGTCAMSNYNNKKGIFEYTRTAILLYKKYDVWKILKESELKVEPNKLYNIEDIKRVVENACGAEPIFTCINSYSVHEMKLCYDMRTNRINPHPVKCLDKNYREEKNSCGNQIMFAPFPEYLLNPETAPRNNCEY</sequence>
<proteinExistence type="inferred from homology"/>
<organism evidence="5 6">
    <name type="scientific">Entamoeba invadens IP1</name>
    <dbReference type="NCBI Taxonomy" id="370355"/>
    <lineage>
        <taxon>Eukaryota</taxon>
        <taxon>Amoebozoa</taxon>
        <taxon>Evosea</taxon>
        <taxon>Archamoebae</taxon>
        <taxon>Mastigamoebida</taxon>
        <taxon>Entamoebidae</taxon>
        <taxon>Entamoeba</taxon>
    </lineage>
</organism>
<keyword evidence="6" id="KW-1185">Reference proteome</keyword>
<dbReference type="PANTHER" id="PTHR11240:SF22">
    <property type="entry name" value="RIBONUCLEASE T2"/>
    <property type="match status" value="1"/>
</dbReference>
<evidence type="ECO:0000313" key="5">
    <source>
        <dbReference type="EMBL" id="ELP90968.1"/>
    </source>
</evidence>
<dbReference type="InterPro" id="IPR001568">
    <property type="entry name" value="RNase_T2-like"/>
</dbReference>
<dbReference type="KEGG" id="eiv:EIN_294280"/>
<dbReference type="OrthoDB" id="435754at2759"/>
<keyword evidence="4" id="KW-0732">Signal</keyword>
<evidence type="ECO:0000256" key="2">
    <source>
        <dbReference type="RuleBase" id="RU004328"/>
    </source>
</evidence>
<feature type="chain" id="PRO_5013379762" evidence="4">
    <location>
        <begin position="16"/>
        <end position="437"/>
    </location>
</feature>
<evidence type="ECO:0000256" key="1">
    <source>
        <dbReference type="ARBA" id="ARBA00007469"/>
    </source>
</evidence>
<name>L7FMD7_ENTIV</name>
<dbReference type="PANTHER" id="PTHR11240">
    <property type="entry name" value="RIBONUCLEASE T2"/>
    <property type="match status" value="1"/>
</dbReference>
<dbReference type="AlphaFoldDB" id="L7FMD7"/>